<sequence length="188" mass="20760">MRPRVPISAPIRQRPVRHHSPYSPMSTVLRSKAFDDALCVAIAVIRRDLGDMLAQRLARAASCRRFGSQAASAPEHAKAAPAHRHARRSSCRERYRRLRRRRSWANDGLVLTPNAKHREDDHDRATVDVIDGSGTVLHTYPITLGESNNVDDSEYLAKALESAAHGQLVPDAALGTITARIHTGPAVR</sequence>
<accession>B1G6F1</accession>
<evidence type="ECO:0000313" key="2">
    <source>
        <dbReference type="EMBL" id="EDT08317.1"/>
    </source>
</evidence>
<feature type="compositionally biased region" description="Basic residues" evidence="1">
    <location>
        <begin position="81"/>
        <end position="92"/>
    </location>
</feature>
<gene>
    <name evidence="2" type="ORF">BgramDRAFT_4999</name>
</gene>
<evidence type="ECO:0000256" key="1">
    <source>
        <dbReference type="SAM" id="MobiDB-lite"/>
    </source>
</evidence>
<reference evidence="2 3" key="1">
    <citation type="submission" date="2008-03" db="EMBL/GenBank/DDBJ databases">
        <title>Sequencing of the draft genome and assembly of Burkholderia graminis C4D1M.</title>
        <authorList>
            <consortium name="US DOE Joint Genome Institute (JGI-PGF)"/>
            <person name="Copeland A."/>
            <person name="Lucas S."/>
            <person name="Lapidus A."/>
            <person name="Glavina del Rio T."/>
            <person name="Dalin E."/>
            <person name="Tice H."/>
            <person name="Bruce D."/>
            <person name="Goodwin L."/>
            <person name="Pitluck S."/>
            <person name="Larimer F."/>
            <person name="Land M.L."/>
            <person name="Hauser L."/>
            <person name="Tiedje J."/>
            <person name="Richardson P."/>
        </authorList>
    </citation>
    <scope>NUCLEOTIDE SEQUENCE [LARGE SCALE GENOMIC DNA]</scope>
    <source>
        <strain evidence="3">ATCC 700544 / DSM 17151 / LMG 18924 / NCIMB 13744 / C4D1M</strain>
    </source>
</reference>
<organism evidence="2 3">
    <name type="scientific">Paraburkholderia graminis (strain ATCC 700544 / DSM 17151 / LMG 18924 / NCIMB 13744 / C4D1M)</name>
    <dbReference type="NCBI Taxonomy" id="396598"/>
    <lineage>
        <taxon>Bacteria</taxon>
        <taxon>Pseudomonadati</taxon>
        <taxon>Pseudomonadota</taxon>
        <taxon>Betaproteobacteria</taxon>
        <taxon>Burkholderiales</taxon>
        <taxon>Burkholderiaceae</taxon>
        <taxon>Paraburkholderia</taxon>
    </lineage>
</organism>
<dbReference type="AlphaFoldDB" id="B1G6F1"/>
<dbReference type="Proteomes" id="UP000005045">
    <property type="component" value="Unassembled WGS sequence"/>
</dbReference>
<feature type="region of interest" description="Disordered" evidence="1">
    <location>
        <begin position="71"/>
        <end position="92"/>
    </location>
</feature>
<comment type="caution">
    <text evidence="2">The sequence shown here is derived from an EMBL/GenBank/DDBJ whole genome shotgun (WGS) entry which is preliminary data.</text>
</comment>
<evidence type="ECO:0000313" key="3">
    <source>
        <dbReference type="Proteomes" id="UP000005045"/>
    </source>
</evidence>
<name>B1G6F1_PARG4</name>
<dbReference type="EMBL" id="ABLD01000019">
    <property type="protein sequence ID" value="EDT08317.1"/>
    <property type="molecule type" value="Genomic_DNA"/>
</dbReference>
<keyword evidence="3" id="KW-1185">Reference proteome</keyword>
<proteinExistence type="predicted"/>
<protein>
    <submittedName>
        <fullName evidence="2">Uncharacterized protein</fullName>
    </submittedName>
</protein>